<gene>
    <name evidence="2" type="ORF">B0J12DRAFT_238487</name>
</gene>
<sequence>MQLCNPSPGPAGLGRKTYSRQRGRMRASRPQLRAARRGGGEREGRKRGTGGASAARCLETGRLGTARGVGLSRGIRNSLARMSQPSSSERWRTGGRRGRRRVGLEDQGCRAEVGVCLAVKQASQAGTPDPGRARLPPPAAPGREQCRAVLPPPSARRRISNSALGHRRLLPPSLRPSCTAPRPPSSISVSALAPARSSRHVAACHACEPRDCLQHPACTTHVTPLPQSFRMRQARPPVSLCLCWAGCASDVARRRPASCRPRQTRLPAARHLRRSERAASPWTRLTIVAHRRGREPVSLASPRSRLLSQPPNSCTTPLAATAFLHHQTLSRASTADHFPIPTYYAAIRPPRYLSFSTPSKSTFPLHPAILLTAPSMMPPH</sequence>
<proteinExistence type="predicted"/>
<feature type="region of interest" description="Disordered" evidence="1">
    <location>
        <begin position="74"/>
        <end position="103"/>
    </location>
</feature>
<dbReference type="EMBL" id="JAGTJR010000003">
    <property type="protein sequence ID" value="KAH7062462.1"/>
    <property type="molecule type" value="Genomic_DNA"/>
</dbReference>
<comment type="caution">
    <text evidence="2">The sequence shown here is derived from an EMBL/GenBank/DDBJ whole genome shotgun (WGS) entry which is preliminary data.</text>
</comment>
<accession>A0ABQ8GQK0</accession>
<feature type="compositionally biased region" description="Basic residues" evidence="1">
    <location>
        <begin position="17"/>
        <end position="27"/>
    </location>
</feature>
<feature type="region of interest" description="Disordered" evidence="1">
    <location>
        <begin position="122"/>
        <end position="188"/>
    </location>
</feature>
<reference evidence="2 3" key="1">
    <citation type="journal article" date="2021" name="Nat. Commun.">
        <title>Genetic determinants of endophytism in the Arabidopsis root mycobiome.</title>
        <authorList>
            <person name="Mesny F."/>
            <person name="Miyauchi S."/>
            <person name="Thiergart T."/>
            <person name="Pickel B."/>
            <person name="Atanasova L."/>
            <person name="Karlsson M."/>
            <person name="Huettel B."/>
            <person name="Barry K.W."/>
            <person name="Haridas S."/>
            <person name="Chen C."/>
            <person name="Bauer D."/>
            <person name="Andreopoulos W."/>
            <person name="Pangilinan J."/>
            <person name="LaButti K."/>
            <person name="Riley R."/>
            <person name="Lipzen A."/>
            <person name="Clum A."/>
            <person name="Drula E."/>
            <person name="Henrissat B."/>
            <person name="Kohler A."/>
            <person name="Grigoriev I.V."/>
            <person name="Martin F.M."/>
            <person name="Hacquard S."/>
        </authorList>
    </citation>
    <scope>NUCLEOTIDE SEQUENCE [LARGE SCALE GENOMIC DNA]</scope>
    <source>
        <strain evidence="2 3">MPI-SDFR-AT-0080</strain>
    </source>
</reference>
<name>A0ABQ8GQK0_9PEZI</name>
<evidence type="ECO:0000313" key="3">
    <source>
        <dbReference type="Proteomes" id="UP000774617"/>
    </source>
</evidence>
<feature type="compositionally biased region" description="Basic residues" evidence="1">
    <location>
        <begin position="155"/>
        <end position="169"/>
    </location>
</feature>
<feature type="region of interest" description="Disordered" evidence="1">
    <location>
        <begin position="1"/>
        <end position="59"/>
    </location>
</feature>
<organism evidence="2 3">
    <name type="scientific">Macrophomina phaseolina</name>
    <dbReference type="NCBI Taxonomy" id="35725"/>
    <lineage>
        <taxon>Eukaryota</taxon>
        <taxon>Fungi</taxon>
        <taxon>Dikarya</taxon>
        <taxon>Ascomycota</taxon>
        <taxon>Pezizomycotina</taxon>
        <taxon>Dothideomycetes</taxon>
        <taxon>Dothideomycetes incertae sedis</taxon>
        <taxon>Botryosphaeriales</taxon>
        <taxon>Botryosphaeriaceae</taxon>
        <taxon>Macrophomina</taxon>
    </lineage>
</organism>
<protein>
    <submittedName>
        <fullName evidence="2">Uncharacterized protein</fullName>
    </submittedName>
</protein>
<evidence type="ECO:0000313" key="2">
    <source>
        <dbReference type="EMBL" id="KAH7062462.1"/>
    </source>
</evidence>
<evidence type="ECO:0000256" key="1">
    <source>
        <dbReference type="SAM" id="MobiDB-lite"/>
    </source>
</evidence>
<keyword evidence="3" id="KW-1185">Reference proteome</keyword>
<dbReference type="Proteomes" id="UP000774617">
    <property type="component" value="Unassembled WGS sequence"/>
</dbReference>